<evidence type="ECO:0000256" key="1">
    <source>
        <dbReference type="SAM" id="MobiDB-lite"/>
    </source>
</evidence>
<protein>
    <submittedName>
        <fullName evidence="2">Uncharacterized protein</fullName>
    </submittedName>
</protein>
<organism evidence="2 3">
    <name type="scientific">Liparis tanakae</name>
    <name type="common">Tanaka's snailfish</name>
    <dbReference type="NCBI Taxonomy" id="230148"/>
    <lineage>
        <taxon>Eukaryota</taxon>
        <taxon>Metazoa</taxon>
        <taxon>Chordata</taxon>
        <taxon>Craniata</taxon>
        <taxon>Vertebrata</taxon>
        <taxon>Euteleostomi</taxon>
        <taxon>Actinopterygii</taxon>
        <taxon>Neopterygii</taxon>
        <taxon>Teleostei</taxon>
        <taxon>Neoteleostei</taxon>
        <taxon>Acanthomorphata</taxon>
        <taxon>Eupercaria</taxon>
        <taxon>Perciformes</taxon>
        <taxon>Cottioidei</taxon>
        <taxon>Cottales</taxon>
        <taxon>Liparidae</taxon>
        <taxon>Liparis</taxon>
    </lineage>
</organism>
<keyword evidence="3" id="KW-1185">Reference proteome</keyword>
<dbReference type="EMBL" id="SRLO01000396">
    <property type="protein sequence ID" value="TNN57816.1"/>
    <property type="molecule type" value="Genomic_DNA"/>
</dbReference>
<dbReference type="Proteomes" id="UP000314294">
    <property type="component" value="Unassembled WGS sequence"/>
</dbReference>
<feature type="region of interest" description="Disordered" evidence="1">
    <location>
        <begin position="157"/>
        <end position="181"/>
    </location>
</feature>
<sequence length="207" mass="22717">MKRREAEGKKTQSGEVLEQIALLPLGGDKTQGILLLLLLLLPSCRRVEEQQPDSTIIHHPPCKPPTPPLRSILMCERMQLRSQLAGRRDPPLSLCQRWCRGGREVVQTAQEAGPGGGARWKQSAAQQKESLHAVRKGFIHHTPVMSFRVKTQLGIRASRTGSSPTKTMSSSGRSSIGDRTGEKVRLDGGWRMEDGGWRVEGGGWVGG</sequence>
<accession>A0A4Z2GWB5</accession>
<gene>
    <name evidence="2" type="ORF">EYF80_032000</name>
</gene>
<feature type="compositionally biased region" description="Polar residues" evidence="1">
    <location>
        <begin position="159"/>
        <end position="174"/>
    </location>
</feature>
<proteinExistence type="predicted"/>
<evidence type="ECO:0000313" key="3">
    <source>
        <dbReference type="Proteomes" id="UP000314294"/>
    </source>
</evidence>
<reference evidence="2 3" key="1">
    <citation type="submission" date="2019-03" db="EMBL/GenBank/DDBJ databases">
        <title>First draft genome of Liparis tanakae, snailfish: a comprehensive survey of snailfish specific genes.</title>
        <authorList>
            <person name="Kim W."/>
            <person name="Song I."/>
            <person name="Jeong J.-H."/>
            <person name="Kim D."/>
            <person name="Kim S."/>
            <person name="Ryu S."/>
            <person name="Song J.Y."/>
            <person name="Lee S.K."/>
        </authorList>
    </citation>
    <scope>NUCLEOTIDE SEQUENCE [LARGE SCALE GENOMIC DNA]</scope>
    <source>
        <tissue evidence="2">Muscle</tissue>
    </source>
</reference>
<evidence type="ECO:0000313" key="2">
    <source>
        <dbReference type="EMBL" id="TNN57816.1"/>
    </source>
</evidence>
<comment type="caution">
    <text evidence="2">The sequence shown here is derived from an EMBL/GenBank/DDBJ whole genome shotgun (WGS) entry which is preliminary data.</text>
</comment>
<name>A0A4Z2GWB5_9TELE</name>
<dbReference type="AlphaFoldDB" id="A0A4Z2GWB5"/>